<dbReference type="InParanoid" id="A0A165DIZ5"/>
<feature type="domain" description="AB hydrolase-1" evidence="1">
    <location>
        <begin position="39"/>
        <end position="365"/>
    </location>
</feature>
<dbReference type="AlphaFoldDB" id="A0A165DIZ5"/>
<dbReference type="Gene3D" id="3.40.50.1820">
    <property type="entry name" value="alpha/beta hydrolase"/>
    <property type="match status" value="1"/>
</dbReference>
<dbReference type="Proteomes" id="UP000076871">
    <property type="component" value="Unassembled WGS sequence"/>
</dbReference>
<dbReference type="EMBL" id="KV427633">
    <property type="protein sequence ID" value="KZT04987.1"/>
    <property type="molecule type" value="Genomic_DNA"/>
</dbReference>
<dbReference type="Pfam" id="PF12697">
    <property type="entry name" value="Abhydrolase_6"/>
    <property type="match status" value="1"/>
</dbReference>
<evidence type="ECO:0000313" key="2">
    <source>
        <dbReference type="EMBL" id="KZT04987.1"/>
    </source>
</evidence>
<organism evidence="2 3">
    <name type="scientific">Laetiporus sulphureus 93-53</name>
    <dbReference type="NCBI Taxonomy" id="1314785"/>
    <lineage>
        <taxon>Eukaryota</taxon>
        <taxon>Fungi</taxon>
        <taxon>Dikarya</taxon>
        <taxon>Basidiomycota</taxon>
        <taxon>Agaricomycotina</taxon>
        <taxon>Agaricomycetes</taxon>
        <taxon>Polyporales</taxon>
        <taxon>Laetiporus</taxon>
    </lineage>
</organism>
<keyword evidence="3" id="KW-1185">Reference proteome</keyword>
<name>A0A165DIZ5_9APHY</name>
<protein>
    <submittedName>
        <fullName evidence="2">Alpha/beta-hydrolase</fullName>
    </submittedName>
</protein>
<keyword evidence="2" id="KW-0378">Hydrolase</keyword>
<dbReference type="OrthoDB" id="5311491at2759"/>
<dbReference type="GO" id="GO:0016787">
    <property type="term" value="F:hydrolase activity"/>
    <property type="evidence" value="ECO:0007669"/>
    <property type="project" value="UniProtKB-KW"/>
</dbReference>
<sequence>MTPTVRPPNMPLAPVNPDGAELYYEDTGAPQGSDVYKTLILLHGAVFHSAVFRPMLQFAAQHNLRLVALTLRDYPGSTPYTSEEIAALKGDKDSQTNMIKDRGNELAAFLAWFIQKERIPPLSTSFDQDEAAKRADGGLAVLGWSWGNCIMLSLLAHAGELPASQQDTLGKYLRTCIIFDVPLFPWGVPLPTEDGPWNPMSNPNIPPERANEIFLPWVTGYFAHSESALASFEALSSEDILAGLALTSIPDPAPEWQSTQQRMSAEQYAEITDPSVMERSHHLMQNIHHEVYKENTRHALRDAIALPHVRAVLVWCDMSVGETVYAAWHLAHDVANAWSPDGRKVEFKRFRGANHFPHWDQPERTLSLLSEIL</sequence>
<reference evidence="2 3" key="1">
    <citation type="journal article" date="2016" name="Mol. Biol. Evol.">
        <title>Comparative Genomics of Early-Diverging Mushroom-Forming Fungi Provides Insights into the Origins of Lignocellulose Decay Capabilities.</title>
        <authorList>
            <person name="Nagy L.G."/>
            <person name="Riley R."/>
            <person name="Tritt A."/>
            <person name="Adam C."/>
            <person name="Daum C."/>
            <person name="Floudas D."/>
            <person name="Sun H."/>
            <person name="Yadav J.S."/>
            <person name="Pangilinan J."/>
            <person name="Larsson K.H."/>
            <person name="Matsuura K."/>
            <person name="Barry K."/>
            <person name="Labutti K."/>
            <person name="Kuo R."/>
            <person name="Ohm R.A."/>
            <person name="Bhattacharya S.S."/>
            <person name="Shirouzu T."/>
            <person name="Yoshinaga Y."/>
            <person name="Martin F.M."/>
            <person name="Grigoriev I.V."/>
            <person name="Hibbett D.S."/>
        </authorList>
    </citation>
    <scope>NUCLEOTIDE SEQUENCE [LARGE SCALE GENOMIC DNA]</scope>
    <source>
        <strain evidence="2 3">93-53</strain>
    </source>
</reference>
<accession>A0A165DIZ5</accession>
<gene>
    <name evidence="2" type="ORF">LAESUDRAFT_702979</name>
</gene>
<evidence type="ECO:0000259" key="1">
    <source>
        <dbReference type="Pfam" id="PF12697"/>
    </source>
</evidence>
<dbReference type="GeneID" id="63823537"/>
<dbReference type="InterPro" id="IPR000073">
    <property type="entry name" value="AB_hydrolase_1"/>
</dbReference>
<dbReference type="InterPro" id="IPR029058">
    <property type="entry name" value="AB_hydrolase_fold"/>
</dbReference>
<evidence type="ECO:0000313" key="3">
    <source>
        <dbReference type="Proteomes" id="UP000076871"/>
    </source>
</evidence>
<dbReference type="SUPFAM" id="SSF53474">
    <property type="entry name" value="alpha/beta-Hydrolases"/>
    <property type="match status" value="1"/>
</dbReference>
<dbReference type="RefSeq" id="XP_040762727.1">
    <property type="nucleotide sequence ID" value="XM_040906508.1"/>
</dbReference>
<proteinExistence type="predicted"/>